<keyword evidence="6 12" id="KW-0479">Metal-binding</keyword>
<evidence type="ECO:0008006" key="17">
    <source>
        <dbReference type="Google" id="ProtNLM"/>
    </source>
</evidence>
<dbReference type="InterPro" id="IPR050665">
    <property type="entry name" value="Cytochrome_P450_Monooxygen"/>
</dbReference>
<keyword evidence="8 13" id="KW-0560">Oxidoreductase</keyword>
<evidence type="ECO:0000256" key="13">
    <source>
        <dbReference type="RuleBase" id="RU000461"/>
    </source>
</evidence>
<protein>
    <recommendedName>
        <fullName evidence="17">Cytochrome P450</fullName>
    </recommendedName>
</protein>
<dbReference type="PRINTS" id="PR00385">
    <property type="entry name" value="P450"/>
</dbReference>
<dbReference type="EMBL" id="JANJYI010000006">
    <property type="protein sequence ID" value="KAK2644021.1"/>
    <property type="molecule type" value="Genomic_DNA"/>
</dbReference>
<keyword evidence="7 14" id="KW-1133">Transmembrane helix</keyword>
<evidence type="ECO:0000313" key="16">
    <source>
        <dbReference type="Proteomes" id="UP001280121"/>
    </source>
</evidence>
<evidence type="ECO:0000256" key="4">
    <source>
        <dbReference type="ARBA" id="ARBA00022617"/>
    </source>
</evidence>
<dbReference type="GO" id="GO:0020037">
    <property type="term" value="F:heme binding"/>
    <property type="evidence" value="ECO:0007669"/>
    <property type="project" value="InterPro"/>
</dbReference>
<dbReference type="InterPro" id="IPR002401">
    <property type="entry name" value="Cyt_P450_E_grp-I"/>
</dbReference>
<keyword evidence="5 14" id="KW-0812">Transmembrane</keyword>
<dbReference type="PANTHER" id="PTHR24282:SF196">
    <property type="entry name" value="CYTOCHROME P450 714C2"/>
    <property type="match status" value="1"/>
</dbReference>
<dbReference type="GO" id="GO:0004497">
    <property type="term" value="F:monooxygenase activity"/>
    <property type="evidence" value="ECO:0007669"/>
    <property type="project" value="UniProtKB-KW"/>
</dbReference>
<keyword evidence="10 13" id="KW-0503">Monooxygenase</keyword>
<evidence type="ECO:0000256" key="1">
    <source>
        <dbReference type="ARBA" id="ARBA00001971"/>
    </source>
</evidence>
<evidence type="ECO:0000256" key="3">
    <source>
        <dbReference type="ARBA" id="ARBA00010617"/>
    </source>
</evidence>
<name>A0AAD9TXJ5_9ROSI</name>
<dbReference type="PANTHER" id="PTHR24282">
    <property type="entry name" value="CYTOCHROME P450 FAMILY MEMBER"/>
    <property type="match status" value="1"/>
</dbReference>
<dbReference type="GO" id="GO:0016705">
    <property type="term" value="F:oxidoreductase activity, acting on paired donors, with incorporation or reduction of molecular oxygen"/>
    <property type="evidence" value="ECO:0007669"/>
    <property type="project" value="InterPro"/>
</dbReference>
<dbReference type="AlphaFoldDB" id="A0AAD9TXJ5"/>
<dbReference type="GO" id="GO:0005506">
    <property type="term" value="F:iron ion binding"/>
    <property type="evidence" value="ECO:0007669"/>
    <property type="project" value="InterPro"/>
</dbReference>
<evidence type="ECO:0000256" key="10">
    <source>
        <dbReference type="ARBA" id="ARBA00023033"/>
    </source>
</evidence>
<organism evidence="15 16">
    <name type="scientific">Dipteronia dyeriana</name>
    <dbReference type="NCBI Taxonomy" id="168575"/>
    <lineage>
        <taxon>Eukaryota</taxon>
        <taxon>Viridiplantae</taxon>
        <taxon>Streptophyta</taxon>
        <taxon>Embryophyta</taxon>
        <taxon>Tracheophyta</taxon>
        <taxon>Spermatophyta</taxon>
        <taxon>Magnoliopsida</taxon>
        <taxon>eudicotyledons</taxon>
        <taxon>Gunneridae</taxon>
        <taxon>Pentapetalae</taxon>
        <taxon>rosids</taxon>
        <taxon>malvids</taxon>
        <taxon>Sapindales</taxon>
        <taxon>Sapindaceae</taxon>
        <taxon>Hippocastanoideae</taxon>
        <taxon>Acereae</taxon>
        <taxon>Dipteronia</taxon>
    </lineage>
</organism>
<evidence type="ECO:0000256" key="9">
    <source>
        <dbReference type="ARBA" id="ARBA00023004"/>
    </source>
</evidence>
<evidence type="ECO:0000256" key="2">
    <source>
        <dbReference type="ARBA" id="ARBA00004167"/>
    </source>
</evidence>
<evidence type="ECO:0000256" key="14">
    <source>
        <dbReference type="SAM" id="Phobius"/>
    </source>
</evidence>
<comment type="similarity">
    <text evidence="3 13">Belongs to the cytochrome P450 family.</text>
</comment>
<keyword evidence="16" id="KW-1185">Reference proteome</keyword>
<dbReference type="Pfam" id="PF00067">
    <property type="entry name" value="p450"/>
    <property type="match status" value="1"/>
</dbReference>
<dbReference type="InterPro" id="IPR017972">
    <property type="entry name" value="Cyt_P450_CS"/>
</dbReference>
<evidence type="ECO:0000256" key="11">
    <source>
        <dbReference type="ARBA" id="ARBA00023136"/>
    </source>
</evidence>
<proteinExistence type="inferred from homology"/>
<dbReference type="Proteomes" id="UP001280121">
    <property type="component" value="Unassembled WGS sequence"/>
</dbReference>
<dbReference type="PRINTS" id="PR00463">
    <property type="entry name" value="EP450I"/>
</dbReference>
<feature type="binding site" description="axial binding residue" evidence="12">
    <location>
        <position position="475"/>
    </location>
    <ligand>
        <name>heme</name>
        <dbReference type="ChEBI" id="CHEBI:30413"/>
    </ligand>
    <ligandPart>
        <name>Fe</name>
        <dbReference type="ChEBI" id="CHEBI:18248"/>
    </ligandPart>
</feature>
<comment type="subcellular location">
    <subcellularLocation>
        <location evidence="2">Membrane</location>
        <topology evidence="2">Single-pass membrane protein</topology>
    </subcellularLocation>
</comment>
<keyword evidence="9 12" id="KW-0408">Iron</keyword>
<feature type="transmembrane region" description="Helical" evidence="14">
    <location>
        <begin position="12"/>
        <end position="32"/>
    </location>
</feature>
<evidence type="ECO:0000256" key="5">
    <source>
        <dbReference type="ARBA" id="ARBA00022692"/>
    </source>
</evidence>
<evidence type="ECO:0000256" key="12">
    <source>
        <dbReference type="PIRSR" id="PIRSR602401-1"/>
    </source>
</evidence>
<evidence type="ECO:0000256" key="8">
    <source>
        <dbReference type="ARBA" id="ARBA00023002"/>
    </source>
</evidence>
<evidence type="ECO:0000256" key="6">
    <source>
        <dbReference type="ARBA" id="ARBA00022723"/>
    </source>
</evidence>
<keyword evidence="11 14" id="KW-0472">Membrane</keyword>
<dbReference type="GO" id="GO:0016020">
    <property type="term" value="C:membrane"/>
    <property type="evidence" value="ECO:0007669"/>
    <property type="project" value="UniProtKB-SubCell"/>
</dbReference>
<evidence type="ECO:0000256" key="7">
    <source>
        <dbReference type="ARBA" id="ARBA00022989"/>
    </source>
</evidence>
<comment type="caution">
    <text evidence="15">The sequence shown here is derived from an EMBL/GenBank/DDBJ whole genome shotgun (WGS) entry which is preliminary data.</text>
</comment>
<gene>
    <name evidence="15" type="ORF">Ddye_019216</name>
</gene>
<keyword evidence="4 12" id="KW-0349">Heme</keyword>
<dbReference type="InterPro" id="IPR036396">
    <property type="entry name" value="Cyt_P450_sf"/>
</dbReference>
<evidence type="ECO:0000313" key="15">
    <source>
        <dbReference type="EMBL" id="KAK2644021.1"/>
    </source>
</evidence>
<dbReference type="Gene3D" id="1.10.630.10">
    <property type="entry name" value="Cytochrome P450"/>
    <property type="match status" value="1"/>
</dbReference>
<comment type="cofactor">
    <cofactor evidence="1 12">
        <name>heme</name>
        <dbReference type="ChEBI" id="CHEBI:30413"/>
    </cofactor>
</comment>
<accession>A0AAD9TXJ5</accession>
<dbReference type="InterPro" id="IPR001128">
    <property type="entry name" value="Cyt_P450"/>
</dbReference>
<dbReference type="SUPFAM" id="SSF48264">
    <property type="entry name" value="Cytochrome P450"/>
    <property type="match status" value="1"/>
</dbReference>
<dbReference type="PROSITE" id="PS00086">
    <property type="entry name" value="CYTOCHROME_P450"/>
    <property type="match status" value="1"/>
</dbReference>
<reference evidence="15" key="1">
    <citation type="journal article" date="2023" name="Plant J.">
        <title>Genome sequences and population genomics provide insights into the demographic history, inbreeding, and mutation load of two 'living fossil' tree species of Dipteronia.</title>
        <authorList>
            <person name="Feng Y."/>
            <person name="Comes H.P."/>
            <person name="Chen J."/>
            <person name="Zhu S."/>
            <person name="Lu R."/>
            <person name="Zhang X."/>
            <person name="Li P."/>
            <person name="Qiu J."/>
            <person name="Olsen K.M."/>
            <person name="Qiu Y."/>
        </authorList>
    </citation>
    <scope>NUCLEOTIDE SEQUENCE</scope>
    <source>
        <strain evidence="15">KIB01</strain>
    </source>
</reference>
<sequence>MSMEEEVVPVHAQKMLLTAGFIALLGMLIHFYKVVWLKPRRVGLELNRQGIKGPGPWFLLGNIPEMMMFEYKLHKTPPIHDQDHAHVSHQSWIHSIQPYFQHWTNLFGRTYLFWIGNIPMLYASEHSLVKEICLHSSLELGKPVYLKDCFGPLLGEGISTSNGPTWAYQKKIIAPQLYMDKVKGMYNLIVESANGLVKLWEMKMEKDGSGIVDVRIDEDLKSLSADVISKACFGSNYSKGKQIFLRIRVLQQALMNRSNAICIPGFMYVPTKNNREIWRLEKEVRSLVLKVVEERKQDKCEIDLLQIIINGAQATELSFMSMENFIMDNCKTMYLAGHETTAITACWTLVLLASNPDWQARVREEVFQVFVGHVQDTDHVLHKMRLLTMVIYEVLRLYPVITQLLREVFEDLKFGDIQVPKGSKIWIPVLGLHRDPKIWGSDADEFKPERFANGVAGACKIPQLYLPFGAGPRLCPGQQLALTELKIVLSIVISKFSFSVSPKYHHSPVSNLALEPEFGTSLLIKKI</sequence>